<evidence type="ECO:0000256" key="1">
    <source>
        <dbReference type="SAM" id="Phobius"/>
    </source>
</evidence>
<keyword evidence="3" id="KW-1185">Reference proteome</keyword>
<evidence type="ECO:0000313" key="2">
    <source>
        <dbReference type="EMBL" id="SJL11139.1"/>
    </source>
</evidence>
<proteinExistence type="predicted"/>
<evidence type="ECO:0000313" key="3">
    <source>
        <dbReference type="Proteomes" id="UP000219338"/>
    </source>
</evidence>
<organism evidence="2 3">
    <name type="scientific">Armillaria ostoyae</name>
    <name type="common">Armillaria root rot fungus</name>
    <dbReference type="NCBI Taxonomy" id="47428"/>
    <lineage>
        <taxon>Eukaryota</taxon>
        <taxon>Fungi</taxon>
        <taxon>Dikarya</taxon>
        <taxon>Basidiomycota</taxon>
        <taxon>Agaricomycotina</taxon>
        <taxon>Agaricomycetes</taxon>
        <taxon>Agaricomycetidae</taxon>
        <taxon>Agaricales</taxon>
        <taxon>Marasmiineae</taxon>
        <taxon>Physalacriaceae</taxon>
        <taxon>Armillaria</taxon>
    </lineage>
</organism>
<keyword evidence="1" id="KW-0812">Transmembrane</keyword>
<keyword evidence="1" id="KW-0472">Membrane</keyword>
<keyword evidence="1" id="KW-1133">Transmembrane helix</keyword>
<reference evidence="3" key="1">
    <citation type="journal article" date="2017" name="Nat. Ecol. Evol.">
        <title>Genome expansion and lineage-specific genetic innovations in the forest pathogenic fungi Armillaria.</title>
        <authorList>
            <person name="Sipos G."/>
            <person name="Prasanna A.N."/>
            <person name="Walter M.C."/>
            <person name="O'Connor E."/>
            <person name="Balint B."/>
            <person name="Krizsan K."/>
            <person name="Kiss B."/>
            <person name="Hess J."/>
            <person name="Varga T."/>
            <person name="Slot J."/>
            <person name="Riley R."/>
            <person name="Boka B."/>
            <person name="Rigling D."/>
            <person name="Barry K."/>
            <person name="Lee J."/>
            <person name="Mihaltcheva S."/>
            <person name="LaButti K."/>
            <person name="Lipzen A."/>
            <person name="Waldron R."/>
            <person name="Moloney N.M."/>
            <person name="Sperisen C."/>
            <person name="Kredics L."/>
            <person name="Vagvoelgyi C."/>
            <person name="Patrignani A."/>
            <person name="Fitzpatrick D."/>
            <person name="Nagy I."/>
            <person name="Doyle S."/>
            <person name="Anderson J.B."/>
            <person name="Grigoriev I.V."/>
            <person name="Gueldener U."/>
            <person name="Muensterkoetter M."/>
            <person name="Nagy L.G."/>
        </authorList>
    </citation>
    <scope>NUCLEOTIDE SEQUENCE [LARGE SCALE GENOMIC DNA]</scope>
    <source>
        <strain evidence="3">C18/9</strain>
    </source>
</reference>
<feature type="transmembrane region" description="Helical" evidence="1">
    <location>
        <begin position="206"/>
        <end position="226"/>
    </location>
</feature>
<dbReference type="Proteomes" id="UP000219338">
    <property type="component" value="Unassembled WGS sequence"/>
</dbReference>
<protein>
    <submittedName>
        <fullName evidence="2">Uncharacterized protein</fullName>
    </submittedName>
</protein>
<sequence length="331" mass="38030">MYPQMTSSPTSSDSNLDPTSGLFYEPPFQNAITAGMGWDKNLCGILHLKSPTSHYSAYREIASAYAEILQLFEASNGNLVGFYYRSDLKQILSTAEYFVHYIKWHREEALHVGQLFDNIRHPGTYVNGVAYYTDARHQSKTMSSKIETEISLLRRRAGLEQRYKDFDKRRLLEFNTRVSMIMIEISIAIFVCMTILVIAFPWHWNFIMSRAAVLALAIGAVAYFGFEVSKCIQRVALAVQTLYMHYFLFIWAWNDLKVFLTRVAETDDSAIQKQQDSPNFVSSFQNSFCGKEEELLLLQMRISASPAYSTKEDPKFWWPIGSESSGRRKNA</sequence>
<feature type="transmembrane region" description="Helical" evidence="1">
    <location>
        <begin position="235"/>
        <end position="253"/>
    </location>
</feature>
<name>A0A284RQT5_ARMOS</name>
<accession>A0A284RQT5</accession>
<gene>
    <name evidence="2" type="ORF">ARMOST_14542</name>
</gene>
<dbReference type="OMA" id="WHREEAL"/>
<dbReference type="EMBL" id="FUEG01000013">
    <property type="protein sequence ID" value="SJL11139.1"/>
    <property type="molecule type" value="Genomic_DNA"/>
</dbReference>
<dbReference type="OrthoDB" id="2888384at2759"/>
<feature type="transmembrane region" description="Helical" evidence="1">
    <location>
        <begin position="178"/>
        <end position="200"/>
    </location>
</feature>
<dbReference type="AlphaFoldDB" id="A0A284RQT5"/>